<feature type="non-terminal residue" evidence="9">
    <location>
        <position position="1"/>
    </location>
</feature>
<keyword evidence="6 7" id="KW-0961">Cell wall biogenesis/degradation</keyword>
<evidence type="ECO:0000256" key="6">
    <source>
        <dbReference type="ARBA" id="ARBA00023316"/>
    </source>
</evidence>
<evidence type="ECO:0000256" key="2">
    <source>
        <dbReference type="ARBA" id="ARBA00005992"/>
    </source>
</evidence>
<keyword evidence="4 7" id="KW-0133">Cell shape</keyword>
<dbReference type="PROSITE" id="PS52029">
    <property type="entry name" value="LD_TPASE"/>
    <property type="match status" value="1"/>
</dbReference>
<accession>A0A7C0U3A8</accession>
<keyword evidence="3" id="KW-0808">Transferase</keyword>
<proteinExistence type="inferred from homology"/>
<evidence type="ECO:0000256" key="1">
    <source>
        <dbReference type="ARBA" id="ARBA00004752"/>
    </source>
</evidence>
<dbReference type="Proteomes" id="UP000886289">
    <property type="component" value="Unassembled WGS sequence"/>
</dbReference>
<evidence type="ECO:0000256" key="3">
    <source>
        <dbReference type="ARBA" id="ARBA00022679"/>
    </source>
</evidence>
<dbReference type="InterPro" id="IPR038063">
    <property type="entry name" value="Transpep_catalytic_dom"/>
</dbReference>
<comment type="similarity">
    <text evidence="2">Belongs to the YkuD family.</text>
</comment>
<gene>
    <name evidence="9" type="ORF">ENG63_07855</name>
</gene>
<dbReference type="GO" id="GO:0004180">
    <property type="term" value="F:carboxypeptidase activity"/>
    <property type="evidence" value="ECO:0007669"/>
    <property type="project" value="UniProtKB-ARBA"/>
</dbReference>
<reference evidence="9" key="1">
    <citation type="journal article" date="2020" name="mSystems">
        <title>Genome- and Community-Level Interaction Insights into Carbon Utilization and Element Cycling Functions of Hydrothermarchaeota in Hydrothermal Sediment.</title>
        <authorList>
            <person name="Zhou Z."/>
            <person name="Liu Y."/>
            <person name="Xu W."/>
            <person name="Pan J."/>
            <person name="Luo Z.H."/>
            <person name="Li M."/>
        </authorList>
    </citation>
    <scope>NUCLEOTIDE SEQUENCE [LARGE SCALE GENOMIC DNA]</scope>
    <source>
        <strain evidence="9">HyVt-233</strain>
    </source>
</reference>
<organism evidence="9">
    <name type="scientific">Desulfofervidus auxilii</name>
    <dbReference type="NCBI Taxonomy" id="1621989"/>
    <lineage>
        <taxon>Bacteria</taxon>
        <taxon>Pseudomonadati</taxon>
        <taxon>Thermodesulfobacteriota</taxon>
        <taxon>Candidatus Desulfofervidia</taxon>
        <taxon>Candidatus Desulfofervidales</taxon>
        <taxon>Candidatus Desulfofervidaceae</taxon>
        <taxon>Candidatus Desulfofervidus</taxon>
    </lineage>
</organism>
<evidence type="ECO:0000256" key="7">
    <source>
        <dbReference type="PROSITE-ProRule" id="PRU01373"/>
    </source>
</evidence>
<dbReference type="CDD" id="cd16913">
    <property type="entry name" value="YkuD_like"/>
    <property type="match status" value="1"/>
</dbReference>
<dbReference type="Pfam" id="PF03734">
    <property type="entry name" value="YkuD"/>
    <property type="match status" value="1"/>
</dbReference>
<keyword evidence="5 7" id="KW-0573">Peptidoglycan synthesis</keyword>
<dbReference type="Gene3D" id="2.40.440.10">
    <property type="entry name" value="L,D-transpeptidase catalytic domain-like"/>
    <property type="match status" value="1"/>
</dbReference>
<dbReference type="SUPFAM" id="SSF141523">
    <property type="entry name" value="L,D-transpeptidase catalytic domain-like"/>
    <property type="match status" value="1"/>
</dbReference>
<dbReference type="GO" id="GO:0016740">
    <property type="term" value="F:transferase activity"/>
    <property type="evidence" value="ECO:0007669"/>
    <property type="project" value="UniProtKB-KW"/>
</dbReference>
<comment type="pathway">
    <text evidence="1 7">Cell wall biogenesis; peptidoglycan biosynthesis.</text>
</comment>
<dbReference type="GO" id="GO:0009252">
    <property type="term" value="P:peptidoglycan biosynthetic process"/>
    <property type="evidence" value="ECO:0007669"/>
    <property type="project" value="UniProtKB-UniPathway"/>
</dbReference>
<protein>
    <submittedName>
        <fullName evidence="9">L,D-transpeptidase</fullName>
    </submittedName>
</protein>
<comment type="caution">
    <text evidence="7">Lacks conserved residue(s) required for the propagation of feature annotation.</text>
</comment>
<feature type="domain" description="L,D-TPase catalytic" evidence="8">
    <location>
        <begin position="1"/>
        <end position="30"/>
    </location>
</feature>
<sequence>LVSHGCIRLYPEDIKELFPFVKIGMPVKIIYEPVKFGFLNKKIYVEVHPDIYHKIDDLFSYGIKKAKTLNLLSRINLNIFFKALKEKKGIPINVTYKTN</sequence>
<dbReference type="EMBL" id="DRBS01000292">
    <property type="protein sequence ID" value="HDD44756.1"/>
    <property type="molecule type" value="Genomic_DNA"/>
</dbReference>
<comment type="caution">
    <text evidence="9">The sequence shown here is derived from an EMBL/GenBank/DDBJ whole genome shotgun (WGS) entry which is preliminary data.</text>
</comment>
<dbReference type="UniPathway" id="UPA00219"/>
<evidence type="ECO:0000313" key="9">
    <source>
        <dbReference type="EMBL" id="HDD44756.1"/>
    </source>
</evidence>
<evidence type="ECO:0000259" key="8">
    <source>
        <dbReference type="PROSITE" id="PS52029"/>
    </source>
</evidence>
<dbReference type="AlphaFoldDB" id="A0A7C0U3A8"/>
<dbReference type="InterPro" id="IPR005490">
    <property type="entry name" value="LD_TPept_cat_dom"/>
</dbReference>
<evidence type="ECO:0000256" key="5">
    <source>
        <dbReference type="ARBA" id="ARBA00022984"/>
    </source>
</evidence>
<evidence type="ECO:0000256" key="4">
    <source>
        <dbReference type="ARBA" id="ARBA00022960"/>
    </source>
</evidence>
<dbReference type="GO" id="GO:0008360">
    <property type="term" value="P:regulation of cell shape"/>
    <property type="evidence" value="ECO:0007669"/>
    <property type="project" value="UniProtKB-UniRule"/>
</dbReference>
<name>A0A7C0U3A8_DESA2</name>
<dbReference type="GO" id="GO:0071555">
    <property type="term" value="P:cell wall organization"/>
    <property type="evidence" value="ECO:0007669"/>
    <property type="project" value="UniProtKB-UniRule"/>
</dbReference>